<gene>
    <name evidence="3" type="ORF">AKAME5_001329400</name>
</gene>
<accession>A0AAD3RAA3</accession>
<reference evidence="3" key="1">
    <citation type="submission" date="2022-08" db="EMBL/GenBank/DDBJ databases">
        <title>Genome sequencing of akame (Lates japonicus).</title>
        <authorList>
            <person name="Hashiguchi Y."/>
            <person name="Takahashi H."/>
        </authorList>
    </citation>
    <scope>NUCLEOTIDE SEQUENCE</scope>
    <source>
        <strain evidence="3">Kochi</strain>
    </source>
</reference>
<dbReference type="EMBL" id="BRZM01000046">
    <property type="protein sequence ID" value="GLD61487.1"/>
    <property type="molecule type" value="Genomic_DNA"/>
</dbReference>
<protein>
    <submittedName>
        <fullName evidence="3">Uncharacterized protein</fullName>
    </submittedName>
</protein>
<feature type="compositionally biased region" description="Polar residues" evidence="2">
    <location>
        <begin position="1"/>
        <end position="23"/>
    </location>
</feature>
<evidence type="ECO:0000313" key="3">
    <source>
        <dbReference type="EMBL" id="GLD61487.1"/>
    </source>
</evidence>
<keyword evidence="4" id="KW-1185">Reference proteome</keyword>
<evidence type="ECO:0000256" key="2">
    <source>
        <dbReference type="SAM" id="MobiDB-lite"/>
    </source>
</evidence>
<name>A0AAD3RAA3_LATJO</name>
<dbReference type="AlphaFoldDB" id="A0AAD3RAA3"/>
<comment type="caution">
    <text evidence="3">The sequence shown here is derived from an EMBL/GenBank/DDBJ whole genome shotgun (WGS) entry which is preliminary data.</text>
</comment>
<evidence type="ECO:0000313" key="4">
    <source>
        <dbReference type="Proteomes" id="UP001279410"/>
    </source>
</evidence>
<dbReference type="Proteomes" id="UP001279410">
    <property type="component" value="Unassembled WGS sequence"/>
</dbReference>
<keyword evidence="1" id="KW-0175">Coiled coil</keyword>
<evidence type="ECO:0000256" key="1">
    <source>
        <dbReference type="SAM" id="Coils"/>
    </source>
</evidence>
<feature type="coiled-coil region" evidence="1">
    <location>
        <begin position="81"/>
        <end position="108"/>
    </location>
</feature>
<proteinExistence type="predicted"/>
<sequence length="197" mass="23659">MASSTSLPQNRRTTRQVAGTNQNHRMERHALQQEIWHLRDLLSTERANCCREHNWKIQLSHELDETKQQLANQKWLKEVRNDIKRKKKKDLQQDYEELQVAFTVCQERLNSELQEKDKIKVLQEDLKLSCDSLQLRSKWSRRKTMFSRKNWRNSELHTKKSVRGMRLMSSQQADSLHSELQRQIKSVKDRTSCWCKT</sequence>
<feature type="region of interest" description="Disordered" evidence="2">
    <location>
        <begin position="1"/>
        <end position="24"/>
    </location>
</feature>
<organism evidence="3 4">
    <name type="scientific">Lates japonicus</name>
    <name type="common">Japanese lates</name>
    <dbReference type="NCBI Taxonomy" id="270547"/>
    <lineage>
        <taxon>Eukaryota</taxon>
        <taxon>Metazoa</taxon>
        <taxon>Chordata</taxon>
        <taxon>Craniata</taxon>
        <taxon>Vertebrata</taxon>
        <taxon>Euteleostomi</taxon>
        <taxon>Actinopterygii</taxon>
        <taxon>Neopterygii</taxon>
        <taxon>Teleostei</taxon>
        <taxon>Neoteleostei</taxon>
        <taxon>Acanthomorphata</taxon>
        <taxon>Carangaria</taxon>
        <taxon>Carangaria incertae sedis</taxon>
        <taxon>Centropomidae</taxon>
        <taxon>Lates</taxon>
    </lineage>
</organism>